<reference evidence="1" key="1">
    <citation type="submission" date="2015-10" db="EMBL/GenBank/DDBJ databases">
        <authorList>
            <person name="Gilbert D.G."/>
        </authorList>
    </citation>
    <scope>NUCLEOTIDE SEQUENCE</scope>
</reference>
<gene>
    <name evidence="1" type="ORF">MGWOODY_Smn1871</name>
</gene>
<dbReference type="EMBL" id="CZQE01000296">
    <property type="protein sequence ID" value="CUS45751.1"/>
    <property type="molecule type" value="Genomic_DNA"/>
</dbReference>
<proteinExistence type="predicted"/>
<accession>A0A160TMB8</accession>
<organism evidence="1">
    <name type="scientific">hydrothermal vent metagenome</name>
    <dbReference type="NCBI Taxonomy" id="652676"/>
    <lineage>
        <taxon>unclassified sequences</taxon>
        <taxon>metagenomes</taxon>
        <taxon>ecological metagenomes</taxon>
    </lineage>
</organism>
<sequence length="192" mass="20913">MEERAGLPILSFADGEAWEAWLAAQPRDSKGVWLKLAKAHAGVPSVSKAGAIDGALCHGWIDGQSDPYDEDWWLIRFTPRKPRGKWSERNRDRAVELGKAGRIAPAGQREIDAARADGRWDAAYAPQSSIAVPDDLAAALDAEPGARAFFDGLTGANRYAILYRVNDAKKAETRAARIVKFVGMCARGETVH</sequence>
<evidence type="ECO:0000313" key="1">
    <source>
        <dbReference type="EMBL" id="CUS45751.1"/>
    </source>
</evidence>
<dbReference type="AlphaFoldDB" id="A0A160TMB8"/>
<protein>
    <submittedName>
        <fullName evidence="1">Putative periplasmic membrane protein</fullName>
    </submittedName>
</protein>
<name>A0A160TMB8_9ZZZZ</name>
<dbReference type="Pfam" id="PF13376">
    <property type="entry name" value="OmdA"/>
    <property type="match status" value="1"/>
</dbReference>